<evidence type="ECO:0000256" key="2">
    <source>
        <dbReference type="ARBA" id="ARBA00004191"/>
    </source>
</evidence>
<evidence type="ECO:0000256" key="3">
    <source>
        <dbReference type="ARBA" id="ARBA00004609"/>
    </source>
</evidence>
<keyword evidence="8" id="KW-0336">GPI-anchor</keyword>
<keyword evidence="6" id="KW-0134">Cell wall</keyword>
<dbReference type="GO" id="GO:0004099">
    <property type="term" value="F:chitin deacetylase activity"/>
    <property type="evidence" value="ECO:0007669"/>
    <property type="project" value="UniProtKB-EC"/>
</dbReference>
<comment type="similarity">
    <text evidence="4">Belongs to the polysaccharide deacetylase family.</text>
</comment>
<dbReference type="InterPro" id="IPR011330">
    <property type="entry name" value="Glyco_hydro/deAcase_b/a-brl"/>
</dbReference>
<evidence type="ECO:0000256" key="19">
    <source>
        <dbReference type="ARBA" id="ARBA00023326"/>
    </source>
</evidence>
<dbReference type="GO" id="GO:0000272">
    <property type="term" value="P:polysaccharide catabolic process"/>
    <property type="evidence" value="ECO:0007669"/>
    <property type="project" value="UniProtKB-KW"/>
</dbReference>
<keyword evidence="11 26" id="KW-0378">Hydrolase</keyword>
<gene>
    <name evidence="26" type="ORF">SISSUDRAFT_22285</name>
</gene>
<dbReference type="EC" id="3.5.1.41" evidence="20"/>
<dbReference type="AlphaFoldDB" id="A0A166J8L5"/>
<dbReference type="GO" id="GO:0006032">
    <property type="term" value="P:chitin catabolic process"/>
    <property type="evidence" value="ECO:0007669"/>
    <property type="project" value="UniProtKB-KW"/>
</dbReference>
<keyword evidence="17" id="KW-0449">Lipoprotein</keyword>
<evidence type="ECO:0000256" key="5">
    <source>
        <dbReference type="ARBA" id="ARBA00022475"/>
    </source>
</evidence>
<dbReference type="PANTHER" id="PTHR10587">
    <property type="entry name" value="GLYCOSYL TRANSFERASE-RELATED"/>
    <property type="match status" value="1"/>
</dbReference>
<dbReference type="Proteomes" id="UP000076798">
    <property type="component" value="Unassembled WGS sequence"/>
</dbReference>
<comment type="cofactor">
    <cofactor evidence="1">
        <name>Co(2+)</name>
        <dbReference type="ChEBI" id="CHEBI:48828"/>
    </cofactor>
</comment>
<evidence type="ECO:0000256" key="24">
    <source>
        <dbReference type="SAM" id="SignalP"/>
    </source>
</evidence>
<dbReference type="PROSITE" id="PS51677">
    <property type="entry name" value="NODB"/>
    <property type="match status" value="1"/>
</dbReference>
<feature type="region of interest" description="Disordered" evidence="22">
    <location>
        <begin position="21"/>
        <end position="65"/>
    </location>
</feature>
<sequence>MKFSFLALGALPVVLSATTGSSSSSSSSAAAAPAPSSSVTTTIPGSGAPTGVTSPPASSPPTVPVTLITTNPTAYPLSSIFAGAPAQPTTTLDTIYPAGASPTAVIGAPSLPDISQLNPANYPPLDKPPPTDSSLVQGWIQQVQNSGIPIPGFAPTQVGGCPTNQAAAANASSSGTCWWTCGHCSRPTDIVTCENKLTWGTSFDDGPSPYTPNLLQFLDEHSLKTTFFIVGSRAISRPQMLQTQYMDGHQLSVHTWSHTALTTQTNEAIIAEFGWTKKVIKDVTGVTPNTFRPPYGDIDDRVRAIARAMDLTPIIWTTSPSGNFTFDTNDFNIPGGTVSASQVLNNFEQIMQTAPQLNTGFIVLEHDLFQQTVDLATGYILPQALAQQPPLTLQPIIECLGKPLSDAYVETNNNSTNPPPSGSAGATGVVTLTSGAPGSIQSPTAQPASSSSGSTSSNQSSGALRLDMSPIVALGFAVFTSVAAAFVAGL</sequence>
<evidence type="ECO:0000256" key="23">
    <source>
        <dbReference type="SAM" id="Phobius"/>
    </source>
</evidence>
<organism evidence="26 27">
    <name type="scientific">Sistotremastrum suecicum HHB10207 ss-3</name>
    <dbReference type="NCBI Taxonomy" id="1314776"/>
    <lineage>
        <taxon>Eukaryota</taxon>
        <taxon>Fungi</taxon>
        <taxon>Dikarya</taxon>
        <taxon>Basidiomycota</taxon>
        <taxon>Agaricomycotina</taxon>
        <taxon>Agaricomycetes</taxon>
        <taxon>Sistotremastrales</taxon>
        <taxon>Sistotremastraceae</taxon>
        <taxon>Sistotremastrum</taxon>
    </lineage>
</organism>
<feature type="compositionally biased region" description="Low complexity" evidence="22">
    <location>
        <begin position="442"/>
        <end position="461"/>
    </location>
</feature>
<keyword evidence="27" id="KW-1185">Reference proteome</keyword>
<dbReference type="InterPro" id="IPR002509">
    <property type="entry name" value="NODB_dom"/>
</dbReference>
<feature type="compositionally biased region" description="Polar residues" evidence="22">
    <location>
        <begin position="430"/>
        <end position="441"/>
    </location>
</feature>
<dbReference type="GO" id="GO:0009272">
    <property type="term" value="P:fungal-type cell wall biogenesis"/>
    <property type="evidence" value="ECO:0007669"/>
    <property type="project" value="UniProtKB-ARBA"/>
</dbReference>
<evidence type="ECO:0000256" key="7">
    <source>
        <dbReference type="ARBA" id="ARBA00022525"/>
    </source>
</evidence>
<comment type="subcellular location">
    <subcellularLocation>
        <location evidence="3">Cell membrane</location>
        <topology evidence="3">Lipid-anchor</topology>
        <topology evidence="3">GPI-anchor</topology>
    </subcellularLocation>
    <subcellularLocation>
        <location evidence="2">Secreted</location>
        <location evidence="2">Cell wall</location>
    </subcellularLocation>
</comment>
<dbReference type="FunFam" id="3.20.20.370:FF:000004">
    <property type="entry name" value="Related to Chitin deacetylase"/>
    <property type="match status" value="1"/>
</dbReference>
<evidence type="ECO:0000256" key="9">
    <source>
        <dbReference type="ARBA" id="ARBA00022723"/>
    </source>
</evidence>
<evidence type="ECO:0000256" key="20">
    <source>
        <dbReference type="ARBA" id="ARBA00024056"/>
    </source>
</evidence>
<feature type="transmembrane region" description="Helical" evidence="23">
    <location>
        <begin position="468"/>
        <end position="488"/>
    </location>
</feature>
<evidence type="ECO:0000256" key="10">
    <source>
        <dbReference type="ARBA" id="ARBA00022729"/>
    </source>
</evidence>
<evidence type="ECO:0000259" key="25">
    <source>
        <dbReference type="PROSITE" id="PS51677"/>
    </source>
</evidence>
<evidence type="ECO:0000256" key="22">
    <source>
        <dbReference type="SAM" id="MobiDB-lite"/>
    </source>
</evidence>
<proteinExistence type="inferred from homology"/>
<evidence type="ECO:0000256" key="21">
    <source>
        <dbReference type="ARBA" id="ARBA00048494"/>
    </source>
</evidence>
<accession>A0A166J8L5</accession>
<comment type="catalytic activity">
    <reaction evidence="21">
        <text>[(1-&gt;4)-N-acetyl-beta-D-glucosaminyl](n) + n H2O = chitosan + n acetate</text>
        <dbReference type="Rhea" id="RHEA:10464"/>
        <dbReference type="Rhea" id="RHEA-COMP:9593"/>
        <dbReference type="Rhea" id="RHEA-COMP:9597"/>
        <dbReference type="ChEBI" id="CHEBI:15377"/>
        <dbReference type="ChEBI" id="CHEBI:17029"/>
        <dbReference type="ChEBI" id="CHEBI:30089"/>
        <dbReference type="ChEBI" id="CHEBI:57704"/>
        <dbReference type="EC" id="3.5.1.41"/>
    </reaction>
    <physiologicalReaction direction="left-to-right" evidence="21">
        <dbReference type="Rhea" id="RHEA:10465"/>
    </physiologicalReaction>
</comment>
<evidence type="ECO:0000256" key="15">
    <source>
        <dbReference type="ARBA" id="ARBA00023277"/>
    </source>
</evidence>
<dbReference type="SUPFAM" id="SSF88713">
    <property type="entry name" value="Glycoside hydrolase/deacetylase"/>
    <property type="match status" value="1"/>
</dbReference>
<dbReference type="Pfam" id="PF01522">
    <property type="entry name" value="Polysacc_deac_1"/>
    <property type="match status" value="1"/>
</dbReference>
<evidence type="ECO:0000256" key="13">
    <source>
        <dbReference type="ARBA" id="ARBA00023136"/>
    </source>
</evidence>
<dbReference type="GO" id="GO:0098552">
    <property type="term" value="C:side of membrane"/>
    <property type="evidence" value="ECO:0007669"/>
    <property type="project" value="UniProtKB-KW"/>
</dbReference>
<keyword evidence="15" id="KW-0119">Carbohydrate metabolism</keyword>
<dbReference type="PANTHER" id="PTHR10587:SF133">
    <property type="entry name" value="CHITIN DEACETYLASE 1-RELATED"/>
    <property type="match status" value="1"/>
</dbReference>
<dbReference type="InterPro" id="IPR050248">
    <property type="entry name" value="Polysacc_deacetylase_ArnD"/>
</dbReference>
<dbReference type="GO" id="GO:0046872">
    <property type="term" value="F:metal ion binding"/>
    <property type="evidence" value="ECO:0007669"/>
    <property type="project" value="UniProtKB-KW"/>
</dbReference>
<feature type="compositionally biased region" description="Low complexity" evidence="22">
    <location>
        <begin position="21"/>
        <end position="42"/>
    </location>
</feature>
<evidence type="ECO:0000256" key="12">
    <source>
        <dbReference type="ARBA" id="ARBA00023024"/>
    </source>
</evidence>
<keyword evidence="12" id="KW-0146">Chitin degradation</keyword>
<dbReference type="GO" id="GO:0005886">
    <property type="term" value="C:plasma membrane"/>
    <property type="evidence" value="ECO:0007669"/>
    <property type="project" value="UniProtKB-SubCell"/>
</dbReference>
<dbReference type="GO" id="GO:0071555">
    <property type="term" value="P:cell wall organization"/>
    <property type="evidence" value="ECO:0007669"/>
    <property type="project" value="UniProtKB-KW"/>
</dbReference>
<dbReference type="STRING" id="1314776.A0A166J8L5"/>
<feature type="compositionally biased region" description="Low complexity" evidence="22">
    <location>
        <begin position="411"/>
        <end position="426"/>
    </location>
</feature>
<feature type="region of interest" description="Disordered" evidence="22">
    <location>
        <begin position="410"/>
        <end position="461"/>
    </location>
</feature>
<evidence type="ECO:0000256" key="16">
    <source>
        <dbReference type="ARBA" id="ARBA00023285"/>
    </source>
</evidence>
<dbReference type="OrthoDB" id="407355at2759"/>
<keyword evidence="9" id="KW-0479">Metal-binding</keyword>
<keyword evidence="23" id="KW-1133">Transmembrane helix</keyword>
<keyword evidence="10 24" id="KW-0732">Signal</keyword>
<dbReference type="EMBL" id="KV428004">
    <property type="protein sequence ID" value="KZT44486.1"/>
    <property type="molecule type" value="Genomic_DNA"/>
</dbReference>
<evidence type="ECO:0000256" key="1">
    <source>
        <dbReference type="ARBA" id="ARBA00001941"/>
    </source>
</evidence>
<feature type="chain" id="PRO_5007875705" description="chitin deacetylase" evidence="24">
    <location>
        <begin position="17"/>
        <end position="490"/>
    </location>
</feature>
<evidence type="ECO:0000256" key="17">
    <source>
        <dbReference type="ARBA" id="ARBA00023288"/>
    </source>
</evidence>
<keyword evidence="16" id="KW-0170">Cobalt</keyword>
<reference evidence="26 27" key="1">
    <citation type="journal article" date="2016" name="Mol. Biol. Evol.">
        <title>Comparative Genomics of Early-Diverging Mushroom-Forming Fungi Provides Insights into the Origins of Lignocellulose Decay Capabilities.</title>
        <authorList>
            <person name="Nagy L.G."/>
            <person name="Riley R."/>
            <person name="Tritt A."/>
            <person name="Adam C."/>
            <person name="Daum C."/>
            <person name="Floudas D."/>
            <person name="Sun H."/>
            <person name="Yadav J.S."/>
            <person name="Pangilinan J."/>
            <person name="Larsson K.H."/>
            <person name="Matsuura K."/>
            <person name="Barry K."/>
            <person name="Labutti K."/>
            <person name="Kuo R."/>
            <person name="Ohm R.A."/>
            <person name="Bhattacharya S.S."/>
            <person name="Shirouzu T."/>
            <person name="Yoshinaga Y."/>
            <person name="Martin F.M."/>
            <person name="Grigoriev I.V."/>
            <person name="Hibbett D.S."/>
        </authorList>
    </citation>
    <scope>NUCLEOTIDE SEQUENCE [LARGE SCALE GENOMIC DNA]</scope>
    <source>
        <strain evidence="26 27">HHB10207 ss-3</strain>
    </source>
</reference>
<evidence type="ECO:0000256" key="6">
    <source>
        <dbReference type="ARBA" id="ARBA00022512"/>
    </source>
</evidence>
<evidence type="ECO:0000256" key="11">
    <source>
        <dbReference type="ARBA" id="ARBA00022801"/>
    </source>
</evidence>
<protein>
    <recommendedName>
        <fullName evidence="20">chitin deacetylase</fullName>
        <ecNumber evidence="20">3.5.1.41</ecNumber>
    </recommendedName>
</protein>
<keyword evidence="13 23" id="KW-0472">Membrane</keyword>
<keyword evidence="7" id="KW-0964">Secreted</keyword>
<feature type="domain" description="NodB homology" evidence="25">
    <location>
        <begin position="197"/>
        <end position="394"/>
    </location>
</feature>
<keyword evidence="5" id="KW-1003">Cell membrane</keyword>
<evidence type="ECO:0000256" key="8">
    <source>
        <dbReference type="ARBA" id="ARBA00022622"/>
    </source>
</evidence>
<evidence type="ECO:0000313" key="26">
    <source>
        <dbReference type="EMBL" id="KZT44486.1"/>
    </source>
</evidence>
<feature type="signal peptide" evidence="24">
    <location>
        <begin position="1"/>
        <end position="16"/>
    </location>
</feature>
<name>A0A166J8L5_9AGAM</name>
<evidence type="ECO:0000256" key="14">
    <source>
        <dbReference type="ARBA" id="ARBA00023180"/>
    </source>
</evidence>
<keyword evidence="18" id="KW-0961">Cell wall biogenesis/degradation</keyword>
<evidence type="ECO:0000256" key="18">
    <source>
        <dbReference type="ARBA" id="ARBA00023316"/>
    </source>
</evidence>
<keyword evidence="14" id="KW-0325">Glycoprotein</keyword>
<keyword evidence="19" id="KW-0624">Polysaccharide degradation</keyword>
<evidence type="ECO:0000313" key="27">
    <source>
        <dbReference type="Proteomes" id="UP000076798"/>
    </source>
</evidence>
<keyword evidence="23" id="KW-0812">Transmembrane</keyword>
<dbReference type="Gene3D" id="3.20.20.370">
    <property type="entry name" value="Glycoside hydrolase/deacetylase"/>
    <property type="match status" value="1"/>
</dbReference>
<evidence type="ECO:0000256" key="4">
    <source>
        <dbReference type="ARBA" id="ARBA00010973"/>
    </source>
</evidence>